<name>A0ABZ1DB31_9TREE</name>
<accession>A0ABZ1DB31</accession>
<organism evidence="1 2">
    <name type="scientific">Kwoniella shivajii</name>
    <dbReference type="NCBI Taxonomy" id="564305"/>
    <lineage>
        <taxon>Eukaryota</taxon>
        <taxon>Fungi</taxon>
        <taxon>Dikarya</taxon>
        <taxon>Basidiomycota</taxon>
        <taxon>Agaricomycotina</taxon>
        <taxon>Tremellomycetes</taxon>
        <taxon>Tremellales</taxon>
        <taxon>Cryptococcaceae</taxon>
        <taxon>Kwoniella</taxon>
    </lineage>
</organism>
<dbReference type="Proteomes" id="UP001329825">
    <property type="component" value="Chromosome 10"/>
</dbReference>
<sequence length="184" mass="21062">MRAMAPINDIVEYCPALEHLHISAYEPNHFDLAGPFWLYAHTESMTNPTWSFTLRYGQQMNDFSDSGPLSEWPKSHFLDQFLDAFAHLNKIVSLDCTVTLVLPDEVDNTVKVDRRSTKRVYDIKRADQAIKFSNGGHPSDLRYSAMTAAAQLFIDRIPSLEQGHLWQDLSSDGTYSFDCVLRWT</sequence>
<dbReference type="EMBL" id="CP141890">
    <property type="protein sequence ID" value="WRT70176.1"/>
    <property type="molecule type" value="Genomic_DNA"/>
</dbReference>
<dbReference type="RefSeq" id="XP_062794915.1">
    <property type="nucleotide sequence ID" value="XM_062938864.1"/>
</dbReference>
<evidence type="ECO:0000313" key="1">
    <source>
        <dbReference type="EMBL" id="WRT70176.1"/>
    </source>
</evidence>
<keyword evidence="2" id="KW-1185">Reference proteome</keyword>
<proteinExistence type="predicted"/>
<dbReference type="GeneID" id="87959300"/>
<protein>
    <submittedName>
        <fullName evidence="1">Uncharacterized protein</fullName>
    </submittedName>
</protein>
<gene>
    <name evidence="1" type="ORF">IL334_007170</name>
</gene>
<reference evidence="1 2" key="1">
    <citation type="submission" date="2024-01" db="EMBL/GenBank/DDBJ databases">
        <title>Comparative genomics of Cryptococcus and Kwoniella reveals pathogenesis evolution and contrasting modes of karyotype evolution via chromosome fusion or intercentromeric recombination.</title>
        <authorList>
            <person name="Coelho M.A."/>
            <person name="David-Palma M."/>
            <person name="Shea T."/>
            <person name="Bowers K."/>
            <person name="McGinley-Smith S."/>
            <person name="Mohammad A.W."/>
            <person name="Gnirke A."/>
            <person name="Yurkov A.M."/>
            <person name="Nowrousian M."/>
            <person name="Sun S."/>
            <person name="Cuomo C.A."/>
            <person name="Heitman J."/>
        </authorList>
    </citation>
    <scope>NUCLEOTIDE SEQUENCE [LARGE SCALE GENOMIC DNA]</scope>
    <source>
        <strain evidence="1">CBS 11374</strain>
    </source>
</reference>
<evidence type="ECO:0000313" key="2">
    <source>
        <dbReference type="Proteomes" id="UP001329825"/>
    </source>
</evidence>